<dbReference type="HAMAP" id="MF_01343_B">
    <property type="entry name" value="Ribosomal_uS15_B"/>
    <property type="match status" value="1"/>
</dbReference>
<dbReference type="GO" id="GO:0006412">
    <property type="term" value="P:translation"/>
    <property type="evidence" value="ECO:0007669"/>
    <property type="project" value="InterPro"/>
</dbReference>
<evidence type="ECO:0000256" key="1">
    <source>
        <dbReference type="ARBA" id="ARBA00008434"/>
    </source>
</evidence>
<dbReference type="SMART" id="SM01387">
    <property type="entry name" value="Ribosomal_S15"/>
    <property type="match status" value="1"/>
</dbReference>
<dbReference type="AlphaFoldDB" id="M1V975"/>
<keyword evidence="3 4" id="KW-0687">Ribonucleoprotein</keyword>
<dbReference type="HOGENOM" id="CLU_1484053_0_0_1"/>
<reference evidence="6 7" key="1">
    <citation type="journal article" date="2004" name="Nature">
        <title>Genome sequence of the ultrasmall unicellular red alga Cyanidioschyzon merolae 10D.</title>
        <authorList>
            <person name="Matsuzaki M."/>
            <person name="Misumi O."/>
            <person name="Shin-i T."/>
            <person name="Maruyama S."/>
            <person name="Takahara M."/>
            <person name="Miyagishima S."/>
            <person name="Mori T."/>
            <person name="Nishida K."/>
            <person name="Yagisawa F."/>
            <person name="Nishida K."/>
            <person name="Yoshida Y."/>
            <person name="Nishimura Y."/>
            <person name="Nakao S."/>
            <person name="Kobayashi T."/>
            <person name="Momoyama Y."/>
            <person name="Higashiyama T."/>
            <person name="Minoda A."/>
            <person name="Sano M."/>
            <person name="Nomoto H."/>
            <person name="Oishi K."/>
            <person name="Hayashi H."/>
            <person name="Ohta F."/>
            <person name="Nishizaka S."/>
            <person name="Haga S."/>
            <person name="Miura S."/>
            <person name="Morishita T."/>
            <person name="Kabeya Y."/>
            <person name="Terasawa K."/>
            <person name="Suzuki Y."/>
            <person name="Ishii Y."/>
            <person name="Asakawa S."/>
            <person name="Takano H."/>
            <person name="Ohta N."/>
            <person name="Kuroiwa H."/>
            <person name="Tanaka K."/>
            <person name="Shimizu N."/>
            <person name="Sugano S."/>
            <person name="Sato N."/>
            <person name="Nozaki H."/>
            <person name="Ogasawara N."/>
            <person name="Kohara Y."/>
            <person name="Kuroiwa T."/>
        </authorList>
    </citation>
    <scope>NUCLEOTIDE SEQUENCE [LARGE SCALE GENOMIC DNA]</scope>
    <source>
        <strain evidence="6 7">10D</strain>
    </source>
</reference>
<dbReference type="EMBL" id="AP006496">
    <property type="protein sequence ID" value="BAM81259.1"/>
    <property type="molecule type" value="Genomic_DNA"/>
</dbReference>
<dbReference type="InterPro" id="IPR009068">
    <property type="entry name" value="uS15_NS1_RNA-bd_sf"/>
</dbReference>
<dbReference type="Gramene" id="CMN158CT">
    <property type="protein sequence ID" value="CMN158CT"/>
    <property type="gene ID" value="CMN158C"/>
</dbReference>
<proteinExistence type="inferred from homology"/>
<evidence type="ECO:0000313" key="6">
    <source>
        <dbReference type="EMBL" id="BAM81259.1"/>
    </source>
</evidence>
<accession>M1V975</accession>
<evidence type="ECO:0000313" key="7">
    <source>
        <dbReference type="Proteomes" id="UP000007014"/>
    </source>
</evidence>
<name>M1V975_CYAM1</name>
<reference evidence="6 7" key="2">
    <citation type="journal article" date="2007" name="BMC Biol.">
        <title>A 100%-complete sequence reveals unusually simple genomic features in the hot-spring red alga Cyanidioschyzon merolae.</title>
        <authorList>
            <person name="Nozaki H."/>
            <person name="Takano H."/>
            <person name="Misumi O."/>
            <person name="Terasawa K."/>
            <person name="Matsuzaki M."/>
            <person name="Maruyama S."/>
            <person name="Nishida K."/>
            <person name="Yagisawa F."/>
            <person name="Yoshida Y."/>
            <person name="Fujiwara T."/>
            <person name="Takio S."/>
            <person name="Tamura K."/>
            <person name="Chung S.J."/>
            <person name="Nakamura S."/>
            <person name="Kuroiwa H."/>
            <person name="Tanaka K."/>
            <person name="Sato N."/>
            <person name="Kuroiwa T."/>
        </authorList>
    </citation>
    <scope>NUCLEOTIDE SEQUENCE [LARGE SCALE GENOMIC DNA]</scope>
    <source>
        <strain evidence="6 7">10D</strain>
    </source>
</reference>
<dbReference type="KEGG" id="cme:CYME_CMN158C"/>
<evidence type="ECO:0000256" key="2">
    <source>
        <dbReference type="ARBA" id="ARBA00022980"/>
    </source>
</evidence>
<dbReference type="eggNOG" id="KOG2815">
    <property type="taxonomic scope" value="Eukaryota"/>
</dbReference>
<dbReference type="GO" id="GO:0005840">
    <property type="term" value="C:ribosome"/>
    <property type="evidence" value="ECO:0007669"/>
    <property type="project" value="UniProtKB-KW"/>
</dbReference>
<dbReference type="Gene3D" id="1.10.287.10">
    <property type="entry name" value="S15/NS1, RNA-binding"/>
    <property type="match status" value="1"/>
</dbReference>
<dbReference type="PROSITE" id="PS00362">
    <property type="entry name" value="RIBOSOMAL_S15"/>
    <property type="match status" value="1"/>
</dbReference>
<comment type="similarity">
    <text evidence="1 4">Belongs to the universal ribosomal protein uS15 family.</text>
</comment>
<evidence type="ECO:0000256" key="4">
    <source>
        <dbReference type="RuleBase" id="RU003919"/>
    </source>
</evidence>
<organism evidence="6 7">
    <name type="scientific">Cyanidioschyzon merolae (strain NIES-3377 / 10D)</name>
    <name type="common">Unicellular red alga</name>
    <dbReference type="NCBI Taxonomy" id="280699"/>
    <lineage>
        <taxon>Eukaryota</taxon>
        <taxon>Rhodophyta</taxon>
        <taxon>Bangiophyceae</taxon>
        <taxon>Cyanidiales</taxon>
        <taxon>Cyanidiaceae</taxon>
        <taxon>Cyanidioschyzon</taxon>
    </lineage>
</organism>
<dbReference type="OrthoDB" id="441444at2759"/>
<dbReference type="Proteomes" id="UP000007014">
    <property type="component" value="Chromosome 14"/>
</dbReference>
<dbReference type="PANTHER" id="PTHR23321">
    <property type="entry name" value="RIBOSOMAL PROTEIN S15, BACTERIAL AND ORGANELLAR"/>
    <property type="match status" value="1"/>
</dbReference>
<keyword evidence="2 4" id="KW-0689">Ribosomal protein</keyword>
<dbReference type="GO" id="GO:0003735">
    <property type="term" value="F:structural constituent of ribosome"/>
    <property type="evidence" value="ECO:0007669"/>
    <property type="project" value="InterPro"/>
</dbReference>
<gene>
    <name evidence="6" type="ORF">CYME_CMN158C</name>
</gene>
<dbReference type="GO" id="GO:0005737">
    <property type="term" value="C:cytoplasm"/>
    <property type="evidence" value="ECO:0007669"/>
    <property type="project" value="UniProtKB-ARBA"/>
</dbReference>
<dbReference type="InterPro" id="IPR005290">
    <property type="entry name" value="Ribosomal_uS15_bac-type"/>
</dbReference>
<dbReference type="GeneID" id="16995391"/>
<dbReference type="PANTHER" id="PTHR23321:SF26">
    <property type="entry name" value="SMALL RIBOSOMAL SUBUNIT PROTEIN US15M"/>
    <property type="match status" value="1"/>
</dbReference>
<dbReference type="InterPro" id="IPR000589">
    <property type="entry name" value="Ribosomal_uS15"/>
</dbReference>
<dbReference type="GO" id="GO:1990904">
    <property type="term" value="C:ribonucleoprotein complex"/>
    <property type="evidence" value="ECO:0007669"/>
    <property type="project" value="UniProtKB-KW"/>
</dbReference>
<keyword evidence="7" id="KW-1185">Reference proteome</keyword>
<dbReference type="STRING" id="280699.M1V975"/>
<dbReference type="CDD" id="cd00353">
    <property type="entry name" value="Ribosomal_S15p_S13e"/>
    <property type="match status" value="1"/>
</dbReference>
<evidence type="ECO:0000256" key="3">
    <source>
        <dbReference type="ARBA" id="ARBA00023274"/>
    </source>
</evidence>
<dbReference type="NCBIfam" id="TIGR00952">
    <property type="entry name" value="S15_bact"/>
    <property type="match status" value="1"/>
</dbReference>
<dbReference type="Pfam" id="PF00312">
    <property type="entry name" value="Ribosomal_S15"/>
    <property type="match status" value="1"/>
</dbReference>
<evidence type="ECO:0000256" key="5">
    <source>
        <dbReference type="RuleBase" id="RU003920"/>
    </source>
</evidence>
<dbReference type="RefSeq" id="XP_005537295.1">
    <property type="nucleotide sequence ID" value="XM_005537238.1"/>
</dbReference>
<sequence>MAFILPSTCSAFSVLGSKRVTSPQCATRRARVCALAGLRLQTGEDTFDFFLGKSERTTESLLPMDGSDLPEGGGNKTWLNLQRVRAASARFRVHERDTGSPEYQIAALTERVNIITEHLKEHPKDLSSTRGLQLLNSRRRRLLRYLQSQDLERFDRLVKALNIRVRRGDTALSRRRDLAGGR</sequence>
<dbReference type="SUPFAM" id="SSF47060">
    <property type="entry name" value="S15/NS1 RNA-binding domain"/>
    <property type="match status" value="1"/>
</dbReference>
<protein>
    <recommendedName>
        <fullName evidence="5">30S ribosomal protein S15</fullName>
    </recommendedName>
</protein>